<evidence type="ECO:0000313" key="3">
    <source>
        <dbReference type="Proteomes" id="UP000059680"/>
    </source>
</evidence>
<dbReference type="AlphaFoldDB" id="A0A0P0VU43"/>
<organism evidence="2 3">
    <name type="scientific">Oryza sativa subsp. japonica</name>
    <name type="common">Rice</name>
    <dbReference type="NCBI Taxonomy" id="39947"/>
    <lineage>
        <taxon>Eukaryota</taxon>
        <taxon>Viridiplantae</taxon>
        <taxon>Streptophyta</taxon>
        <taxon>Embryophyta</taxon>
        <taxon>Tracheophyta</taxon>
        <taxon>Spermatophyta</taxon>
        <taxon>Magnoliopsida</taxon>
        <taxon>Liliopsida</taxon>
        <taxon>Poales</taxon>
        <taxon>Poaceae</taxon>
        <taxon>BOP clade</taxon>
        <taxon>Oryzoideae</taxon>
        <taxon>Oryzeae</taxon>
        <taxon>Oryzinae</taxon>
        <taxon>Oryza</taxon>
        <taxon>Oryza sativa</taxon>
    </lineage>
</organism>
<name>A0A0P0VU43_ORYSJ</name>
<feature type="region of interest" description="Disordered" evidence="1">
    <location>
        <begin position="1"/>
        <end position="22"/>
    </location>
</feature>
<reference evidence="2 3" key="2">
    <citation type="journal article" date="2013" name="Plant Cell Physiol.">
        <title>Rice Annotation Project Database (RAP-DB): an integrative and interactive database for rice genomics.</title>
        <authorList>
            <person name="Sakai H."/>
            <person name="Lee S.S."/>
            <person name="Tanaka T."/>
            <person name="Numa H."/>
            <person name="Kim J."/>
            <person name="Kawahara Y."/>
            <person name="Wakimoto H."/>
            <person name="Yang C.C."/>
            <person name="Iwamoto M."/>
            <person name="Abe T."/>
            <person name="Yamada Y."/>
            <person name="Muto A."/>
            <person name="Inokuchi H."/>
            <person name="Ikemura T."/>
            <person name="Matsumoto T."/>
            <person name="Sasaki T."/>
            <person name="Itoh T."/>
        </authorList>
    </citation>
    <scope>NUCLEOTIDE SEQUENCE [LARGE SCALE GENOMIC DNA]</scope>
    <source>
        <strain evidence="3">cv. Nipponbare</strain>
    </source>
</reference>
<protein>
    <submittedName>
        <fullName evidence="2">Os03g0189200 protein</fullName>
    </submittedName>
</protein>
<evidence type="ECO:0000256" key="1">
    <source>
        <dbReference type="SAM" id="MobiDB-lite"/>
    </source>
</evidence>
<accession>A0A0P0VU43</accession>
<evidence type="ECO:0000313" key="2">
    <source>
        <dbReference type="EMBL" id="BAS82703.1"/>
    </source>
</evidence>
<reference evidence="3" key="1">
    <citation type="journal article" date="2005" name="Nature">
        <title>The map-based sequence of the rice genome.</title>
        <authorList>
            <consortium name="International rice genome sequencing project (IRGSP)"/>
            <person name="Matsumoto T."/>
            <person name="Wu J."/>
            <person name="Kanamori H."/>
            <person name="Katayose Y."/>
            <person name="Fujisawa M."/>
            <person name="Namiki N."/>
            <person name="Mizuno H."/>
            <person name="Yamamoto K."/>
            <person name="Antonio B.A."/>
            <person name="Baba T."/>
            <person name="Sakata K."/>
            <person name="Nagamura Y."/>
            <person name="Aoki H."/>
            <person name="Arikawa K."/>
            <person name="Arita K."/>
            <person name="Bito T."/>
            <person name="Chiden Y."/>
            <person name="Fujitsuka N."/>
            <person name="Fukunaka R."/>
            <person name="Hamada M."/>
            <person name="Harada C."/>
            <person name="Hayashi A."/>
            <person name="Hijishita S."/>
            <person name="Honda M."/>
            <person name="Hosokawa S."/>
            <person name="Ichikawa Y."/>
            <person name="Idonuma A."/>
            <person name="Iijima M."/>
            <person name="Ikeda M."/>
            <person name="Ikeno M."/>
            <person name="Ito K."/>
            <person name="Ito S."/>
            <person name="Ito T."/>
            <person name="Ito Y."/>
            <person name="Ito Y."/>
            <person name="Iwabuchi A."/>
            <person name="Kamiya K."/>
            <person name="Karasawa W."/>
            <person name="Kurita K."/>
            <person name="Katagiri S."/>
            <person name="Kikuta A."/>
            <person name="Kobayashi H."/>
            <person name="Kobayashi N."/>
            <person name="Machita K."/>
            <person name="Maehara T."/>
            <person name="Masukawa M."/>
            <person name="Mizubayashi T."/>
            <person name="Mukai Y."/>
            <person name="Nagasaki H."/>
            <person name="Nagata Y."/>
            <person name="Naito S."/>
            <person name="Nakashima M."/>
            <person name="Nakama Y."/>
            <person name="Nakamichi Y."/>
            <person name="Nakamura M."/>
            <person name="Meguro A."/>
            <person name="Negishi M."/>
            <person name="Ohta I."/>
            <person name="Ohta T."/>
            <person name="Okamoto M."/>
            <person name="Ono N."/>
            <person name="Saji S."/>
            <person name="Sakaguchi M."/>
            <person name="Sakai K."/>
            <person name="Shibata M."/>
            <person name="Shimokawa T."/>
            <person name="Song J."/>
            <person name="Takazaki Y."/>
            <person name="Terasawa K."/>
            <person name="Tsugane M."/>
            <person name="Tsuji K."/>
            <person name="Ueda S."/>
            <person name="Waki K."/>
            <person name="Yamagata H."/>
            <person name="Yamamoto M."/>
            <person name="Yamamoto S."/>
            <person name="Yamane H."/>
            <person name="Yoshiki S."/>
            <person name="Yoshihara R."/>
            <person name="Yukawa K."/>
            <person name="Zhong H."/>
            <person name="Yano M."/>
            <person name="Yuan Q."/>
            <person name="Ouyang S."/>
            <person name="Liu J."/>
            <person name="Jones K.M."/>
            <person name="Gansberger K."/>
            <person name="Moffat K."/>
            <person name="Hill J."/>
            <person name="Bera J."/>
            <person name="Fadrosh D."/>
            <person name="Jin S."/>
            <person name="Johri S."/>
            <person name="Kim M."/>
            <person name="Overton L."/>
            <person name="Reardon M."/>
            <person name="Tsitrin T."/>
            <person name="Vuong H."/>
            <person name="Weaver B."/>
            <person name="Ciecko A."/>
            <person name="Tallon L."/>
            <person name="Jackson J."/>
            <person name="Pai G."/>
            <person name="Aken S.V."/>
            <person name="Utterback T."/>
            <person name="Reidmuller S."/>
            <person name="Feldblyum T."/>
            <person name="Hsiao J."/>
            <person name="Zismann V."/>
            <person name="Iobst S."/>
            <person name="de Vazeille A.R."/>
            <person name="Buell C.R."/>
            <person name="Ying K."/>
            <person name="Li Y."/>
            <person name="Lu T."/>
            <person name="Huang Y."/>
            <person name="Zhao Q."/>
            <person name="Feng Q."/>
            <person name="Zhang L."/>
            <person name="Zhu J."/>
            <person name="Weng Q."/>
            <person name="Mu J."/>
            <person name="Lu Y."/>
            <person name="Fan D."/>
            <person name="Liu Y."/>
            <person name="Guan J."/>
            <person name="Zhang Y."/>
            <person name="Yu S."/>
            <person name="Liu X."/>
            <person name="Zhang Y."/>
            <person name="Hong G."/>
            <person name="Han B."/>
            <person name="Choisne N."/>
            <person name="Demange N."/>
            <person name="Orjeda G."/>
            <person name="Samain S."/>
            <person name="Cattolico L."/>
            <person name="Pelletier E."/>
            <person name="Couloux A."/>
            <person name="Segurens B."/>
            <person name="Wincker P."/>
            <person name="D'Hont A."/>
            <person name="Scarpelli C."/>
            <person name="Weissenbach J."/>
            <person name="Salanoubat M."/>
            <person name="Quetier F."/>
            <person name="Yu Y."/>
            <person name="Kim H.R."/>
            <person name="Rambo T."/>
            <person name="Currie J."/>
            <person name="Collura K."/>
            <person name="Luo M."/>
            <person name="Yang T."/>
            <person name="Ammiraju J.S.S."/>
            <person name="Engler F."/>
            <person name="Soderlund C."/>
            <person name="Wing R.A."/>
            <person name="Palmer L.E."/>
            <person name="de la Bastide M."/>
            <person name="Spiegel L."/>
            <person name="Nascimento L."/>
            <person name="Zutavern T."/>
            <person name="O'Shaughnessy A."/>
            <person name="Dike S."/>
            <person name="Dedhia N."/>
            <person name="Preston R."/>
            <person name="Balija V."/>
            <person name="McCombie W.R."/>
            <person name="Chow T."/>
            <person name="Chen H."/>
            <person name="Chung M."/>
            <person name="Chen C."/>
            <person name="Shaw J."/>
            <person name="Wu H."/>
            <person name="Hsiao K."/>
            <person name="Chao Y."/>
            <person name="Chu M."/>
            <person name="Cheng C."/>
            <person name="Hour A."/>
            <person name="Lee P."/>
            <person name="Lin S."/>
            <person name="Lin Y."/>
            <person name="Liou J."/>
            <person name="Liu S."/>
            <person name="Hsing Y."/>
            <person name="Raghuvanshi S."/>
            <person name="Mohanty A."/>
            <person name="Bharti A.K."/>
            <person name="Gaur A."/>
            <person name="Gupta V."/>
            <person name="Kumar D."/>
            <person name="Ravi V."/>
            <person name="Vij S."/>
            <person name="Kapur A."/>
            <person name="Khurana P."/>
            <person name="Khurana P."/>
            <person name="Khurana J.P."/>
            <person name="Tyagi A.K."/>
            <person name="Gaikwad K."/>
            <person name="Singh A."/>
            <person name="Dalal V."/>
            <person name="Srivastava S."/>
            <person name="Dixit A."/>
            <person name="Pal A.K."/>
            <person name="Ghazi I.A."/>
            <person name="Yadav M."/>
            <person name="Pandit A."/>
            <person name="Bhargava A."/>
            <person name="Sureshbabu K."/>
            <person name="Batra K."/>
            <person name="Sharma T.R."/>
            <person name="Mohapatra T."/>
            <person name="Singh N.K."/>
            <person name="Messing J."/>
            <person name="Nelson A.B."/>
            <person name="Fuks G."/>
            <person name="Kavchok S."/>
            <person name="Keizer G."/>
            <person name="Linton E."/>
            <person name="Llaca V."/>
            <person name="Song R."/>
            <person name="Tanyolac B."/>
            <person name="Young S."/>
            <person name="Ho-Il K."/>
            <person name="Hahn J.H."/>
            <person name="Sangsakoo G."/>
            <person name="Vanavichit A."/>
            <person name="de Mattos Luiz.A.T."/>
            <person name="Zimmer P.D."/>
            <person name="Malone G."/>
            <person name="Dellagostin O."/>
            <person name="de Oliveira A.C."/>
            <person name="Bevan M."/>
            <person name="Bancroft I."/>
            <person name="Minx P."/>
            <person name="Cordum H."/>
            <person name="Wilson R."/>
            <person name="Cheng Z."/>
            <person name="Jin W."/>
            <person name="Jiang J."/>
            <person name="Leong S.A."/>
            <person name="Iwama H."/>
            <person name="Gojobori T."/>
            <person name="Itoh T."/>
            <person name="Niimura Y."/>
            <person name="Fujii Y."/>
            <person name="Habara T."/>
            <person name="Sakai H."/>
            <person name="Sato Y."/>
            <person name="Wilson G."/>
            <person name="Kumar K."/>
            <person name="McCouch S."/>
            <person name="Juretic N."/>
            <person name="Hoen D."/>
            <person name="Wright S."/>
            <person name="Bruskiewich R."/>
            <person name="Bureau T."/>
            <person name="Miyao A."/>
            <person name="Hirochika H."/>
            <person name="Nishikawa T."/>
            <person name="Kadowaki K."/>
            <person name="Sugiura M."/>
            <person name="Burr B."/>
            <person name="Sasaki T."/>
        </authorList>
    </citation>
    <scope>NUCLEOTIDE SEQUENCE [LARGE SCALE GENOMIC DNA]</scope>
    <source>
        <strain evidence="3">cv. Nipponbare</strain>
    </source>
</reference>
<dbReference type="PaxDb" id="39947-A0A0P0VU43"/>
<dbReference type="EMBL" id="AP014959">
    <property type="protein sequence ID" value="BAS82703.1"/>
    <property type="molecule type" value="Genomic_DNA"/>
</dbReference>
<proteinExistence type="predicted"/>
<sequence length="96" mass="10581">MRTGKEAGEDGSDNTYANELEQGRAVNGFEGLEAGHRATAMVEEATNSTWVHARQWGSPNMDKDKSTYPTRAIARGTLNAPRWPCSGGQSHRRPHR</sequence>
<gene>
    <name evidence="2" type="ordered locus">Os03g0189200</name>
    <name evidence="2" type="ORF">OSNPB_030189200</name>
</gene>
<dbReference type="Proteomes" id="UP000059680">
    <property type="component" value="Chromosome 3"/>
</dbReference>
<keyword evidence="3" id="KW-1185">Reference proteome</keyword>
<dbReference type="InParanoid" id="A0A0P0VU43"/>
<reference evidence="2 3" key="3">
    <citation type="journal article" date="2013" name="Rice">
        <title>Improvement of the Oryza sativa Nipponbare reference genome using next generation sequence and optical map data.</title>
        <authorList>
            <person name="Kawahara Y."/>
            <person name="de la Bastide M."/>
            <person name="Hamilton J.P."/>
            <person name="Kanamori H."/>
            <person name="McCombie W.R."/>
            <person name="Ouyang S."/>
            <person name="Schwartz D.C."/>
            <person name="Tanaka T."/>
            <person name="Wu J."/>
            <person name="Zhou S."/>
            <person name="Childs K.L."/>
            <person name="Davidson R.M."/>
            <person name="Lin H."/>
            <person name="Quesada-Ocampo L."/>
            <person name="Vaillancourt B."/>
            <person name="Sakai H."/>
            <person name="Lee S.S."/>
            <person name="Kim J."/>
            <person name="Numa H."/>
            <person name="Itoh T."/>
            <person name="Buell C.R."/>
            <person name="Matsumoto T."/>
        </authorList>
    </citation>
    <scope>NUCLEOTIDE SEQUENCE [LARGE SCALE GENOMIC DNA]</scope>
    <source>
        <strain evidence="3">cv. Nipponbare</strain>
    </source>
</reference>